<sequence length="98" mass="10407">MALISMDHEAMDGHAKGTDAIGAAIEEHMNSIKRLVGSLDGTFESRNAGMKFREIQTQTDQMQIAIRETVGNHARVTRGGNQGMQDADAASGSGFTGV</sequence>
<protein>
    <recommendedName>
        <fullName evidence="4">WXG100 family type VII secretion target</fullName>
    </recommendedName>
</protein>
<dbReference type="SUPFAM" id="SSF140453">
    <property type="entry name" value="EsxAB dimer-like"/>
    <property type="match status" value="1"/>
</dbReference>
<evidence type="ECO:0000256" key="1">
    <source>
        <dbReference type="SAM" id="MobiDB-lite"/>
    </source>
</evidence>
<gene>
    <name evidence="2" type="ORF">BKG84_24750</name>
</gene>
<keyword evidence="3" id="KW-1185">Reference proteome</keyword>
<dbReference type="InterPro" id="IPR036689">
    <property type="entry name" value="ESAT-6-like_sf"/>
</dbReference>
<evidence type="ECO:0008006" key="4">
    <source>
        <dbReference type="Google" id="ProtNLM"/>
    </source>
</evidence>
<comment type="caution">
    <text evidence="2">The sequence shown here is derived from an EMBL/GenBank/DDBJ whole genome shotgun (WGS) entry which is preliminary data.</text>
</comment>
<dbReference type="InterPro" id="IPR010310">
    <property type="entry name" value="T7SS_ESAT-6-like"/>
</dbReference>
<evidence type="ECO:0000313" key="2">
    <source>
        <dbReference type="EMBL" id="OHU76106.1"/>
    </source>
</evidence>
<dbReference type="Pfam" id="PF06013">
    <property type="entry name" value="WXG100"/>
    <property type="match status" value="1"/>
</dbReference>
<organism evidence="2 3">
    <name type="scientific">Mycobacteroides chelonae</name>
    <name type="common">Mycobacterium chelonae</name>
    <dbReference type="NCBI Taxonomy" id="1774"/>
    <lineage>
        <taxon>Bacteria</taxon>
        <taxon>Bacillati</taxon>
        <taxon>Actinomycetota</taxon>
        <taxon>Actinomycetes</taxon>
        <taxon>Mycobacteriales</taxon>
        <taxon>Mycobacteriaceae</taxon>
        <taxon>Mycobacteroides</taxon>
    </lineage>
</organism>
<dbReference type="Proteomes" id="UP000179441">
    <property type="component" value="Unassembled WGS sequence"/>
</dbReference>
<dbReference type="EMBL" id="MLIS01000004">
    <property type="protein sequence ID" value="OHU76106.1"/>
    <property type="molecule type" value="Genomic_DNA"/>
</dbReference>
<evidence type="ECO:0000313" key="3">
    <source>
        <dbReference type="Proteomes" id="UP000179441"/>
    </source>
</evidence>
<accession>A0A1S1LYD0</accession>
<dbReference type="AlphaFoldDB" id="A0A1S1LYD0"/>
<dbReference type="Gene3D" id="1.10.287.1060">
    <property type="entry name" value="ESAT-6-like"/>
    <property type="match status" value="1"/>
</dbReference>
<proteinExistence type="predicted"/>
<feature type="region of interest" description="Disordered" evidence="1">
    <location>
        <begin position="76"/>
        <end position="98"/>
    </location>
</feature>
<dbReference type="RefSeq" id="WP_070952811.1">
    <property type="nucleotide sequence ID" value="NZ_MAES01000028.1"/>
</dbReference>
<reference evidence="2 3" key="1">
    <citation type="submission" date="2016-10" db="EMBL/GenBank/DDBJ databases">
        <title>Evaluation of Human, Veterinary and Environmental Mycobacterium chelonae Isolates by Core Genome Phylogenomic Analysis, Targeted Gene Comparison, and Anti-microbial Susceptibility Patterns: A Tale of Mistaken Identities.</title>
        <authorList>
            <person name="Fogelson S.B."/>
            <person name="Camus A.C."/>
            <person name="Lorenz W."/>
            <person name="Vasireddy R."/>
            <person name="Vasireddy S."/>
            <person name="Smith T."/>
            <person name="Brown-Elliott B.A."/>
            <person name="Wallace R.J.Jr."/>
            <person name="Hasan N.A."/>
            <person name="Reischl U."/>
            <person name="Sanchez S."/>
        </authorList>
    </citation>
    <scope>NUCLEOTIDE SEQUENCE [LARGE SCALE GENOMIC DNA]</scope>
    <source>
        <strain evidence="2 3">15518</strain>
    </source>
</reference>
<name>A0A1S1LYD0_MYCCH</name>